<feature type="signal peptide" evidence="1">
    <location>
        <begin position="1"/>
        <end position="19"/>
    </location>
</feature>
<reference evidence="2 3" key="1">
    <citation type="journal article" date="2011" name="Proc. Natl. Acad. Sci. U.S.A.">
        <title>Evolutionary erosion of yeast sex chromosomes by mating-type switching accidents.</title>
        <authorList>
            <person name="Gordon J.L."/>
            <person name="Armisen D."/>
            <person name="Proux-Wera E."/>
            <person name="Oheigeartaigh S.S."/>
            <person name="Byrne K.P."/>
            <person name="Wolfe K.H."/>
        </authorList>
    </citation>
    <scope>NUCLEOTIDE SEQUENCE [LARGE SCALE GENOMIC DNA]</scope>
    <source>
        <strain evidence="3">ATCC 22294 / BCRC 22015 / CBS 2517 / CECT 1963 / NBRC 1671 / NRRL Y-8276</strain>
    </source>
</reference>
<evidence type="ECO:0000313" key="3">
    <source>
        <dbReference type="Proteomes" id="UP000005220"/>
    </source>
</evidence>
<dbReference type="GeneID" id="13885617"/>
<dbReference type="AlphaFoldDB" id="H2ATH2"/>
<keyword evidence="1" id="KW-0732">Signal</keyword>
<evidence type="ECO:0000256" key="1">
    <source>
        <dbReference type="SAM" id="SignalP"/>
    </source>
</evidence>
<dbReference type="HOGENOM" id="CLU_2184369_0_0_1"/>
<protein>
    <recommendedName>
        <fullName evidence="4">Protein TOS6</fullName>
    </recommendedName>
</protein>
<dbReference type="KEGG" id="kaf:KAFR_0D00255"/>
<gene>
    <name evidence="2" type="primary">KAFR0D00255</name>
    <name evidence="2" type="ORF">KAFR_0D00255</name>
</gene>
<dbReference type="Proteomes" id="UP000005220">
    <property type="component" value="Chromosome 4"/>
</dbReference>
<evidence type="ECO:0000313" key="2">
    <source>
        <dbReference type="EMBL" id="CCF57672.1"/>
    </source>
</evidence>
<keyword evidence="3" id="KW-1185">Reference proteome</keyword>
<sequence>MQAKTIFAAIALTFFSVQAQNVSNTTATSSAIVSIPESSEVSTVGVPAVTSGNATTISTSPQVTATIPSGNGSTNGTFTTKVSTGGAVARTMGAGVFGAAIAAGLALVL</sequence>
<dbReference type="EMBL" id="HE650824">
    <property type="protein sequence ID" value="CCF57672.1"/>
    <property type="molecule type" value="Genomic_DNA"/>
</dbReference>
<dbReference type="InParanoid" id="H2ATH2"/>
<proteinExistence type="predicted"/>
<evidence type="ECO:0008006" key="4">
    <source>
        <dbReference type="Google" id="ProtNLM"/>
    </source>
</evidence>
<dbReference type="RefSeq" id="XP_003956807.1">
    <property type="nucleotide sequence ID" value="XM_003956758.1"/>
</dbReference>
<accession>H2ATH2</accession>
<name>H2ATH2_KAZAF</name>
<organism evidence="2 3">
    <name type="scientific">Kazachstania africana (strain ATCC 22294 / BCRC 22015 / CBS 2517 / CECT 1963 / NBRC 1671 / NRRL Y-8276)</name>
    <name type="common">Yeast</name>
    <name type="synonym">Kluyveromyces africanus</name>
    <dbReference type="NCBI Taxonomy" id="1071382"/>
    <lineage>
        <taxon>Eukaryota</taxon>
        <taxon>Fungi</taxon>
        <taxon>Dikarya</taxon>
        <taxon>Ascomycota</taxon>
        <taxon>Saccharomycotina</taxon>
        <taxon>Saccharomycetes</taxon>
        <taxon>Saccharomycetales</taxon>
        <taxon>Saccharomycetaceae</taxon>
        <taxon>Kazachstania</taxon>
    </lineage>
</organism>
<feature type="chain" id="PRO_5003559268" description="Protein TOS6" evidence="1">
    <location>
        <begin position="20"/>
        <end position="109"/>
    </location>
</feature>